<dbReference type="OrthoDB" id="1496095at2"/>
<feature type="chain" id="PRO_5039321000" evidence="7">
    <location>
        <begin position="33"/>
        <end position="260"/>
    </location>
</feature>
<keyword evidence="7" id="KW-0732">Signal</keyword>
<dbReference type="InterPro" id="IPR043504">
    <property type="entry name" value="Peptidase_S1_PA_chymotrypsin"/>
</dbReference>
<evidence type="ECO:0000256" key="4">
    <source>
        <dbReference type="ARBA" id="ARBA00022825"/>
    </source>
</evidence>
<evidence type="ECO:0000256" key="5">
    <source>
        <dbReference type="ARBA" id="ARBA00023157"/>
    </source>
</evidence>
<dbReference type="AlphaFoldDB" id="A0A5M7BQG3"/>
<evidence type="ECO:0000313" key="9">
    <source>
        <dbReference type="EMBL" id="KAA5832506.1"/>
    </source>
</evidence>
<name>A0A5M7BQG3_SACHI</name>
<keyword evidence="3 6" id="KW-0378">Hydrolase</keyword>
<comment type="similarity">
    <text evidence="1">Belongs to the peptidase S1 family.</text>
</comment>
<evidence type="ECO:0000256" key="6">
    <source>
        <dbReference type="RuleBase" id="RU363034"/>
    </source>
</evidence>
<dbReference type="InterPro" id="IPR018114">
    <property type="entry name" value="TRYPSIN_HIS"/>
</dbReference>
<dbReference type="CDD" id="cd00190">
    <property type="entry name" value="Tryp_SPc"/>
    <property type="match status" value="1"/>
</dbReference>
<dbReference type="RefSeq" id="WP_150067495.1">
    <property type="nucleotide sequence ID" value="NZ_JBEPDJ010000001.1"/>
</dbReference>
<dbReference type="InterPro" id="IPR001254">
    <property type="entry name" value="Trypsin_dom"/>
</dbReference>
<dbReference type="PANTHER" id="PTHR24276:SF98">
    <property type="entry name" value="FI18310P1-RELATED"/>
    <property type="match status" value="1"/>
</dbReference>
<evidence type="ECO:0000256" key="7">
    <source>
        <dbReference type="SAM" id="SignalP"/>
    </source>
</evidence>
<dbReference type="EMBL" id="VWPH01000007">
    <property type="protein sequence ID" value="KAA5832506.1"/>
    <property type="molecule type" value="Genomic_DNA"/>
</dbReference>
<dbReference type="PROSITE" id="PS50240">
    <property type="entry name" value="TRYPSIN_DOM"/>
    <property type="match status" value="1"/>
</dbReference>
<dbReference type="GO" id="GO:0004252">
    <property type="term" value="F:serine-type endopeptidase activity"/>
    <property type="evidence" value="ECO:0007669"/>
    <property type="project" value="InterPro"/>
</dbReference>
<organism evidence="9 10">
    <name type="scientific">Saccharopolyspora hirsuta</name>
    <dbReference type="NCBI Taxonomy" id="1837"/>
    <lineage>
        <taxon>Bacteria</taxon>
        <taxon>Bacillati</taxon>
        <taxon>Actinomycetota</taxon>
        <taxon>Actinomycetes</taxon>
        <taxon>Pseudonocardiales</taxon>
        <taxon>Pseudonocardiaceae</taxon>
        <taxon>Saccharopolyspora</taxon>
    </lineage>
</organism>
<keyword evidence="5" id="KW-1015">Disulfide bond</keyword>
<comment type="caution">
    <text evidence="9">The sequence shown here is derived from an EMBL/GenBank/DDBJ whole genome shotgun (WGS) entry which is preliminary data.</text>
</comment>
<reference evidence="9 10" key="1">
    <citation type="submission" date="2019-09" db="EMBL/GenBank/DDBJ databases">
        <title>Draft genome sequence of the thermophilic Saccharopolyspora hirsuta VKM Ac-666T.</title>
        <authorList>
            <person name="Lobastova T.G."/>
            <person name="Fokina V."/>
            <person name="Bragin E.Y."/>
            <person name="Shtratnikova V.Y."/>
            <person name="Starodumova I.P."/>
            <person name="Tarlachkov S.V."/>
            <person name="Donova M.V."/>
        </authorList>
    </citation>
    <scope>NUCLEOTIDE SEQUENCE [LARGE SCALE GENOMIC DNA]</scope>
    <source>
        <strain evidence="9 10">VKM Ac-666</strain>
    </source>
</reference>
<dbReference type="InterPro" id="IPR001314">
    <property type="entry name" value="Peptidase_S1A"/>
</dbReference>
<dbReference type="Pfam" id="PF00089">
    <property type="entry name" value="Trypsin"/>
    <property type="match status" value="1"/>
</dbReference>
<evidence type="ECO:0000259" key="8">
    <source>
        <dbReference type="PROSITE" id="PS50240"/>
    </source>
</evidence>
<protein>
    <submittedName>
        <fullName evidence="9">Serine protease</fullName>
    </submittedName>
</protein>
<keyword evidence="4 6" id="KW-0720">Serine protease</keyword>
<dbReference type="PANTHER" id="PTHR24276">
    <property type="entry name" value="POLYSERASE-RELATED"/>
    <property type="match status" value="1"/>
</dbReference>
<dbReference type="FunFam" id="2.40.10.10:FF:000077">
    <property type="entry name" value="Predicted protein"/>
    <property type="match status" value="1"/>
</dbReference>
<dbReference type="Gene3D" id="2.40.10.10">
    <property type="entry name" value="Trypsin-like serine proteases"/>
    <property type="match status" value="1"/>
</dbReference>
<dbReference type="PRINTS" id="PR00722">
    <property type="entry name" value="CHYMOTRYPSIN"/>
</dbReference>
<proteinExistence type="inferred from homology"/>
<dbReference type="GO" id="GO:0006508">
    <property type="term" value="P:proteolysis"/>
    <property type="evidence" value="ECO:0007669"/>
    <property type="project" value="UniProtKB-KW"/>
</dbReference>
<sequence length="260" mass="26567">MANTRSRVWSVAGLLAAAALSSGVLTAGAATAAPPIVGGEPAKIAEHPWVVYLTDTQGNQFCGGTVAKANKVITAAHCVSGDKPEAVQVVAGRESKQSNDGTVAKVTNIWVHPQYQDANSGSDVAVLTLGQDLPQQPLAIASKDDAPLYEAGKQASVLGWGATAEGGEASENLQKAEVPLTSDADCQKAYPQYKADAMVCAGLPQGGVDSCQGDSGGPLVVENKLVGIVSTGNGCARPNAPGIYTRVAAYHDDVQQQLDS</sequence>
<dbReference type="SMART" id="SM00020">
    <property type="entry name" value="Tryp_SPc"/>
    <property type="match status" value="1"/>
</dbReference>
<dbReference type="InterPro" id="IPR009003">
    <property type="entry name" value="Peptidase_S1_PA"/>
</dbReference>
<keyword evidence="10" id="KW-1185">Reference proteome</keyword>
<dbReference type="PROSITE" id="PS00134">
    <property type="entry name" value="TRYPSIN_HIS"/>
    <property type="match status" value="1"/>
</dbReference>
<dbReference type="SUPFAM" id="SSF50494">
    <property type="entry name" value="Trypsin-like serine proteases"/>
    <property type="match status" value="1"/>
</dbReference>
<evidence type="ECO:0000256" key="1">
    <source>
        <dbReference type="ARBA" id="ARBA00007664"/>
    </source>
</evidence>
<keyword evidence="2 6" id="KW-0645">Protease</keyword>
<dbReference type="PROSITE" id="PS00135">
    <property type="entry name" value="TRYPSIN_SER"/>
    <property type="match status" value="1"/>
</dbReference>
<feature type="domain" description="Peptidase S1" evidence="8">
    <location>
        <begin position="36"/>
        <end position="259"/>
    </location>
</feature>
<evidence type="ECO:0000256" key="2">
    <source>
        <dbReference type="ARBA" id="ARBA00022670"/>
    </source>
</evidence>
<feature type="signal peptide" evidence="7">
    <location>
        <begin position="1"/>
        <end position="32"/>
    </location>
</feature>
<dbReference type="Proteomes" id="UP000323946">
    <property type="component" value="Unassembled WGS sequence"/>
</dbReference>
<accession>A0A5M7BQG3</accession>
<evidence type="ECO:0000256" key="3">
    <source>
        <dbReference type="ARBA" id="ARBA00022801"/>
    </source>
</evidence>
<dbReference type="InterPro" id="IPR050430">
    <property type="entry name" value="Peptidase_S1"/>
</dbReference>
<evidence type="ECO:0000313" key="10">
    <source>
        <dbReference type="Proteomes" id="UP000323946"/>
    </source>
</evidence>
<gene>
    <name evidence="9" type="ORF">F1721_15995</name>
</gene>
<dbReference type="InterPro" id="IPR033116">
    <property type="entry name" value="TRYPSIN_SER"/>
</dbReference>
<dbReference type="SMR" id="A0A5M7BQG3"/>